<dbReference type="CDD" id="cd06222">
    <property type="entry name" value="RNase_H_like"/>
    <property type="match status" value="1"/>
</dbReference>
<protein>
    <recommendedName>
        <fullName evidence="1">RNase H type-1 domain-containing protein</fullName>
    </recommendedName>
</protein>
<dbReference type="PANTHER" id="PTHR47074:SF61">
    <property type="entry name" value="RNASE H TYPE-1 DOMAIN-CONTAINING PROTEIN"/>
    <property type="match status" value="1"/>
</dbReference>
<accession>A0ABR2RZF3</accession>
<dbReference type="Gene3D" id="3.30.420.10">
    <property type="entry name" value="Ribonuclease H-like superfamily/Ribonuclease H"/>
    <property type="match status" value="1"/>
</dbReference>
<evidence type="ECO:0000313" key="3">
    <source>
        <dbReference type="Proteomes" id="UP001396334"/>
    </source>
</evidence>
<gene>
    <name evidence="2" type="ORF">V6N11_001351</name>
</gene>
<dbReference type="InterPro" id="IPR052929">
    <property type="entry name" value="RNase_H-like_EbsB-rel"/>
</dbReference>
<dbReference type="PANTHER" id="PTHR47074">
    <property type="entry name" value="BNAC02G40300D PROTEIN"/>
    <property type="match status" value="1"/>
</dbReference>
<keyword evidence="3" id="KW-1185">Reference proteome</keyword>
<dbReference type="Proteomes" id="UP001396334">
    <property type="component" value="Unassembled WGS sequence"/>
</dbReference>
<dbReference type="EMBL" id="JBBPBN010000019">
    <property type="protein sequence ID" value="KAK9018375.1"/>
    <property type="molecule type" value="Genomic_DNA"/>
</dbReference>
<reference evidence="2 3" key="1">
    <citation type="journal article" date="2024" name="G3 (Bethesda)">
        <title>Genome assembly of Hibiscus sabdariffa L. provides insights into metabolisms of medicinal natural products.</title>
        <authorList>
            <person name="Kim T."/>
        </authorList>
    </citation>
    <scope>NUCLEOTIDE SEQUENCE [LARGE SCALE GENOMIC DNA]</scope>
    <source>
        <strain evidence="2">TK-2024</strain>
        <tissue evidence="2">Old leaves</tissue>
    </source>
</reference>
<sequence>MATNALGSMISSIVCLILKTRIGFVAFPWHAQTYKIKLFGVSHLMKDCSFASELQYALDMPTSHNSVMNGWFEWLADFFCSLDESHKICLMECGSISNNEKANPILQSVSWQAPPEDIYKFNFDTSFNSPYRLATSGVIGRDRTREIMVSCVVPHSNVLDTLMAESLACLQPVCFAKELGIFEGDSLIVIKKINEGTHDGSTIAPVIHDIRIKARYFDVISFVFVKRDANNVAHVLTRDHRT</sequence>
<dbReference type="Pfam" id="PF13456">
    <property type="entry name" value="RVT_3"/>
    <property type="match status" value="1"/>
</dbReference>
<dbReference type="InterPro" id="IPR002156">
    <property type="entry name" value="RNaseH_domain"/>
</dbReference>
<organism evidence="2 3">
    <name type="scientific">Hibiscus sabdariffa</name>
    <name type="common">roselle</name>
    <dbReference type="NCBI Taxonomy" id="183260"/>
    <lineage>
        <taxon>Eukaryota</taxon>
        <taxon>Viridiplantae</taxon>
        <taxon>Streptophyta</taxon>
        <taxon>Embryophyta</taxon>
        <taxon>Tracheophyta</taxon>
        <taxon>Spermatophyta</taxon>
        <taxon>Magnoliopsida</taxon>
        <taxon>eudicotyledons</taxon>
        <taxon>Gunneridae</taxon>
        <taxon>Pentapetalae</taxon>
        <taxon>rosids</taxon>
        <taxon>malvids</taxon>
        <taxon>Malvales</taxon>
        <taxon>Malvaceae</taxon>
        <taxon>Malvoideae</taxon>
        <taxon>Hibiscus</taxon>
    </lineage>
</organism>
<comment type="caution">
    <text evidence="2">The sequence shown here is derived from an EMBL/GenBank/DDBJ whole genome shotgun (WGS) entry which is preliminary data.</text>
</comment>
<proteinExistence type="predicted"/>
<dbReference type="InterPro" id="IPR044730">
    <property type="entry name" value="RNase_H-like_dom_plant"/>
</dbReference>
<name>A0ABR2RZF3_9ROSI</name>
<evidence type="ECO:0000259" key="1">
    <source>
        <dbReference type="Pfam" id="PF13456"/>
    </source>
</evidence>
<feature type="domain" description="RNase H type-1" evidence="1">
    <location>
        <begin position="122"/>
        <end position="238"/>
    </location>
</feature>
<evidence type="ECO:0000313" key="2">
    <source>
        <dbReference type="EMBL" id="KAK9018375.1"/>
    </source>
</evidence>
<dbReference type="InterPro" id="IPR036397">
    <property type="entry name" value="RNaseH_sf"/>
</dbReference>